<evidence type="ECO:0000259" key="3">
    <source>
        <dbReference type="Pfam" id="PF07969"/>
    </source>
</evidence>
<dbReference type="Proteomes" id="UP000503004">
    <property type="component" value="Chromosome"/>
</dbReference>
<keyword evidence="5" id="KW-0378">Hydrolase</keyword>
<dbReference type="InterPro" id="IPR032466">
    <property type="entry name" value="Metal_Hydrolase"/>
</dbReference>
<name>A0A858QAV8_9GAMM</name>
<evidence type="ECO:0000256" key="2">
    <source>
        <dbReference type="ARBA" id="ARBA00022975"/>
    </source>
</evidence>
<dbReference type="Gene3D" id="3.20.20.140">
    <property type="entry name" value="Metal-dependent hydrolases"/>
    <property type="match status" value="1"/>
</dbReference>
<dbReference type="GO" id="GO:0004151">
    <property type="term" value="F:dihydroorotase activity"/>
    <property type="evidence" value="ECO:0007669"/>
    <property type="project" value="UniProtKB-EC"/>
</dbReference>
<dbReference type="SUPFAM" id="SSF51338">
    <property type="entry name" value="Composite domain of metallo-dependent hydrolases"/>
    <property type="match status" value="1"/>
</dbReference>
<dbReference type="GO" id="GO:0046872">
    <property type="term" value="F:metal ion binding"/>
    <property type="evidence" value="ECO:0007669"/>
    <property type="project" value="InterPro"/>
</dbReference>
<dbReference type="AlphaFoldDB" id="A0A858QAV8"/>
<evidence type="ECO:0000259" key="4">
    <source>
        <dbReference type="Pfam" id="PF12890"/>
    </source>
</evidence>
<dbReference type="EMBL" id="CP046565">
    <property type="protein sequence ID" value="QJD31029.1"/>
    <property type="molecule type" value="Genomic_DNA"/>
</dbReference>
<organism evidence="5 6">
    <name type="scientific">Methylococcus geothermalis</name>
    <dbReference type="NCBI Taxonomy" id="2681310"/>
    <lineage>
        <taxon>Bacteria</taxon>
        <taxon>Pseudomonadati</taxon>
        <taxon>Pseudomonadota</taxon>
        <taxon>Gammaproteobacteria</taxon>
        <taxon>Methylococcales</taxon>
        <taxon>Methylococcaceae</taxon>
        <taxon>Methylococcus</taxon>
    </lineage>
</organism>
<dbReference type="InterPro" id="IPR024403">
    <property type="entry name" value="DHOase_cat"/>
</dbReference>
<keyword evidence="2" id="KW-0665">Pyrimidine biosynthesis</keyword>
<keyword evidence="6" id="KW-1185">Reference proteome</keyword>
<evidence type="ECO:0000256" key="1">
    <source>
        <dbReference type="ARBA" id="ARBA00022833"/>
    </source>
</evidence>
<protein>
    <submittedName>
        <fullName evidence="5">Dihydroorotase</fullName>
        <ecNumber evidence="5">3.5.2.3</ecNumber>
    </submittedName>
</protein>
<feature type="domain" description="Dihydroorotase catalytic" evidence="4">
    <location>
        <begin position="53"/>
        <end position="238"/>
    </location>
</feature>
<keyword evidence="1" id="KW-0862">Zinc</keyword>
<dbReference type="PANTHER" id="PTHR43668">
    <property type="entry name" value="ALLANTOINASE"/>
    <property type="match status" value="1"/>
</dbReference>
<dbReference type="InterPro" id="IPR011059">
    <property type="entry name" value="Metal-dep_hydrolase_composite"/>
</dbReference>
<proteinExistence type="predicted"/>
<dbReference type="Pfam" id="PF12890">
    <property type="entry name" value="DHOase"/>
    <property type="match status" value="1"/>
</dbReference>
<dbReference type="InterPro" id="IPR050138">
    <property type="entry name" value="DHOase/Allantoinase_Hydrolase"/>
</dbReference>
<dbReference type="KEGG" id="metu:GNH96_14465"/>
<dbReference type="SUPFAM" id="SSF51556">
    <property type="entry name" value="Metallo-dependent hydrolases"/>
    <property type="match status" value="1"/>
</dbReference>
<evidence type="ECO:0000313" key="6">
    <source>
        <dbReference type="Proteomes" id="UP000503004"/>
    </source>
</evidence>
<dbReference type="NCBIfam" id="NF005791">
    <property type="entry name" value="PRK07627.1"/>
    <property type="match status" value="1"/>
</dbReference>
<accession>A0A858QAV8</accession>
<evidence type="ECO:0000313" key="5">
    <source>
        <dbReference type="EMBL" id="QJD31029.1"/>
    </source>
</evidence>
<dbReference type="GO" id="GO:0006145">
    <property type="term" value="P:purine nucleobase catabolic process"/>
    <property type="evidence" value="ECO:0007669"/>
    <property type="project" value="TreeGrafter"/>
</dbReference>
<dbReference type="RefSeq" id="WP_169604302.1">
    <property type="nucleotide sequence ID" value="NZ_CP046565.1"/>
</dbReference>
<dbReference type="Pfam" id="PF07969">
    <property type="entry name" value="Amidohydro_3"/>
    <property type="match status" value="1"/>
</dbReference>
<dbReference type="InterPro" id="IPR013108">
    <property type="entry name" value="Amidohydro_3"/>
</dbReference>
<dbReference type="Gene3D" id="2.30.40.10">
    <property type="entry name" value="Urease, subunit C, domain 1"/>
    <property type="match status" value="1"/>
</dbReference>
<gene>
    <name evidence="5" type="ORF">GNH96_14465</name>
</gene>
<sequence>MSGERILIEGGRIVDPASGFDGPGTVCVADGVIAGVGAPPDGFEADRRVDASGQIVCPGFVDLCARLREPGQEHKGSIASESAAAAAGGVTTLCCPPDTVPVIDTPAVVKLVTERAEQAGKVRVLPIGALTRGLTGTDLSEMYALKRAGCLALGNADRPLAHPLVLRRALEYAASFDLVVVFRPEDPWLRSQGCVHEGVVSSRLGLPGIPETAETVAVAQALPLIEQTGVRAHFGQLSSGRAVEMVAEARARGVHVSADVAVHHLHLTESDVDGFDALCHSRPPFRTMADRDALRAAVADGRISAVCSDHQPHEPDAKLDVFPETEPGLSSLQTLLPLMCALVAEGWLSLSDAIARMTAGPAAILGLASGRLVPGAPADICVFDPASAWVPAQGGWLSAGRNTPFWEWTLTGRVTATLAGGRLVYSSGDIASARIG</sequence>
<dbReference type="NCBIfam" id="TIGR00857">
    <property type="entry name" value="pyrC_multi"/>
    <property type="match status" value="1"/>
</dbReference>
<feature type="domain" description="Amidohydrolase 3" evidence="3">
    <location>
        <begin position="348"/>
        <end position="425"/>
    </location>
</feature>
<dbReference type="PANTHER" id="PTHR43668:SF2">
    <property type="entry name" value="ALLANTOINASE"/>
    <property type="match status" value="1"/>
</dbReference>
<dbReference type="InterPro" id="IPR004722">
    <property type="entry name" value="DHOase"/>
</dbReference>
<dbReference type="GO" id="GO:0004038">
    <property type="term" value="F:allantoinase activity"/>
    <property type="evidence" value="ECO:0007669"/>
    <property type="project" value="TreeGrafter"/>
</dbReference>
<dbReference type="CDD" id="cd01317">
    <property type="entry name" value="DHOase_IIa"/>
    <property type="match status" value="1"/>
</dbReference>
<dbReference type="GO" id="GO:0006221">
    <property type="term" value="P:pyrimidine nucleotide biosynthetic process"/>
    <property type="evidence" value="ECO:0007669"/>
    <property type="project" value="UniProtKB-KW"/>
</dbReference>
<reference evidence="6" key="1">
    <citation type="submission" date="2019-12" db="EMBL/GenBank/DDBJ databases">
        <authorList>
            <person name="Awala S.I."/>
            <person name="Rhee S.K."/>
        </authorList>
    </citation>
    <scope>NUCLEOTIDE SEQUENCE [LARGE SCALE GENOMIC DNA]</scope>
    <source>
        <strain evidence="6">IM1</strain>
    </source>
</reference>
<dbReference type="EC" id="3.5.2.3" evidence="5"/>
<dbReference type="GO" id="GO:0005737">
    <property type="term" value="C:cytoplasm"/>
    <property type="evidence" value="ECO:0007669"/>
    <property type="project" value="TreeGrafter"/>
</dbReference>